<reference evidence="1" key="1">
    <citation type="submission" date="2023-05" db="EMBL/GenBank/DDBJ databases">
        <authorList>
            <person name="Huff M."/>
        </authorList>
    </citation>
    <scope>NUCLEOTIDE SEQUENCE</scope>
</reference>
<evidence type="ECO:0000313" key="2">
    <source>
        <dbReference type="Proteomes" id="UP000834106"/>
    </source>
</evidence>
<dbReference type="Proteomes" id="UP000834106">
    <property type="component" value="Chromosome 7"/>
</dbReference>
<dbReference type="PANTHER" id="PTHR47181">
    <property type="entry name" value="BRCA1 C TERMINUS DOMAIN CONTAINING PROTEIN, EXPRESSED"/>
    <property type="match status" value="1"/>
</dbReference>
<dbReference type="InterPro" id="IPR036420">
    <property type="entry name" value="BRCT_dom_sf"/>
</dbReference>
<dbReference type="SUPFAM" id="SSF52113">
    <property type="entry name" value="BRCT domain"/>
    <property type="match status" value="1"/>
</dbReference>
<dbReference type="EMBL" id="OU503042">
    <property type="protein sequence ID" value="CAI9764151.1"/>
    <property type="molecule type" value="Genomic_DNA"/>
</dbReference>
<proteinExistence type="predicted"/>
<dbReference type="PANTHER" id="PTHR47181:SF2">
    <property type="entry name" value="BRCA1 C TERMINUS DOMAIN CONTAINING PROTEIN, EXPRESSED"/>
    <property type="match status" value="1"/>
</dbReference>
<protein>
    <submittedName>
        <fullName evidence="1">Uncharacterized protein</fullName>
    </submittedName>
</protein>
<gene>
    <name evidence="1" type="ORF">FPE_LOCUS11581</name>
</gene>
<accession>A0AAD1ZA22</accession>
<dbReference type="InterPro" id="IPR044254">
    <property type="entry name" value="At4g02110-like"/>
</dbReference>
<name>A0AAD1ZA22_9LAMI</name>
<organism evidence="1 2">
    <name type="scientific">Fraxinus pennsylvanica</name>
    <dbReference type="NCBI Taxonomy" id="56036"/>
    <lineage>
        <taxon>Eukaryota</taxon>
        <taxon>Viridiplantae</taxon>
        <taxon>Streptophyta</taxon>
        <taxon>Embryophyta</taxon>
        <taxon>Tracheophyta</taxon>
        <taxon>Spermatophyta</taxon>
        <taxon>Magnoliopsida</taxon>
        <taxon>eudicotyledons</taxon>
        <taxon>Gunneridae</taxon>
        <taxon>Pentapetalae</taxon>
        <taxon>asterids</taxon>
        <taxon>lamiids</taxon>
        <taxon>Lamiales</taxon>
        <taxon>Oleaceae</taxon>
        <taxon>Oleeae</taxon>
        <taxon>Fraxinus</taxon>
    </lineage>
</organism>
<dbReference type="AlphaFoldDB" id="A0AAD1ZA22"/>
<sequence length="155" mass="16899">MRNRHSASVRSRSTHCGVLCAELRSGTPHKCGVTLHYSAQCGGATFKETNGIIVFSVACHAINSHSQPNRFASTTVTTPPFRLKLLESGGVDVGNYDPDCAHVIVDKLIYVITEFYFNCILDGKTLVTGLWIDHSFDVRMPVDSTSVLRSSIGVI</sequence>
<evidence type="ECO:0000313" key="1">
    <source>
        <dbReference type="EMBL" id="CAI9764151.1"/>
    </source>
</evidence>
<keyword evidence="2" id="KW-1185">Reference proteome</keyword>